<comment type="subcellular location">
    <subcellularLocation>
        <location evidence="1">Cell membrane</location>
        <topology evidence="1">Multi-pass membrane protein</topology>
    </subcellularLocation>
</comment>
<dbReference type="Pfam" id="PF04239">
    <property type="entry name" value="DUF421"/>
    <property type="match status" value="1"/>
</dbReference>
<accession>A0A5C4TL70</accession>
<dbReference type="GO" id="GO:0005886">
    <property type="term" value="C:plasma membrane"/>
    <property type="evidence" value="ECO:0007669"/>
    <property type="project" value="UniProtKB-SubCell"/>
</dbReference>
<evidence type="ECO:0000313" key="10">
    <source>
        <dbReference type="EMBL" id="TNK90686.1"/>
    </source>
</evidence>
<evidence type="ECO:0000256" key="5">
    <source>
        <dbReference type="ARBA" id="ARBA00022989"/>
    </source>
</evidence>
<dbReference type="PANTHER" id="PTHR34582">
    <property type="entry name" value="UPF0702 TRANSMEMBRANE PROTEIN YCAP"/>
    <property type="match status" value="1"/>
</dbReference>
<feature type="transmembrane region" description="Helical" evidence="7">
    <location>
        <begin position="59"/>
        <end position="78"/>
    </location>
</feature>
<feature type="domain" description="YetF-like N-terminal transmembrane" evidence="9">
    <location>
        <begin position="3"/>
        <end position="78"/>
    </location>
</feature>
<keyword evidence="3" id="KW-1003">Cell membrane</keyword>
<dbReference type="Pfam" id="PF20730">
    <property type="entry name" value="YetF_N"/>
    <property type="match status" value="1"/>
</dbReference>
<protein>
    <recommendedName>
        <fullName evidence="12">DUF421 domain-containing protein</fullName>
    </recommendedName>
</protein>
<dbReference type="InterPro" id="IPR007353">
    <property type="entry name" value="DUF421"/>
</dbReference>
<gene>
    <name evidence="10" type="ORF">DID87_02525</name>
</gene>
<dbReference type="AlphaFoldDB" id="A0A5C4TL70"/>
<evidence type="ECO:0000256" key="4">
    <source>
        <dbReference type="ARBA" id="ARBA00022692"/>
    </source>
</evidence>
<keyword evidence="4 7" id="KW-0812">Transmembrane</keyword>
<dbReference type="RefSeq" id="WP_139562172.1">
    <property type="nucleotide sequence ID" value="NZ_JARBEV010000006.1"/>
</dbReference>
<feature type="domain" description="YetF C-terminal" evidence="8">
    <location>
        <begin position="81"/>
        <end position="198"/>
    </location>
</feature>
<comment type="caution">
    <text evidence="10">The sequence shown here is derived from an EMBL/GenBank/DDBJ whole genome shotgun (WGS) entry which is preliminary data.</text>
</comment>
<sequence length="228" mass="25569">MDYWDIALKFIVGLITIVLQINLSGKGNLAPSNAIDQVQNYILGGIIGGTIYNSQITNLQFIVIMLIWSVIVFTIKFLTSQNTTLNKLINGSPQVLISNGIINVRRALKNGVTASELTFKLRTHGVNDIKDVQNATLEQNGQLTVNTYDDDSVSYPLISDGQLNLNSLKREGITEEQLNEMLQAKHTNISNVYLAQMNDHTLDIVKYPSLNRIFKIKYPTQIKIFNKK</sequence>
<dbReference type="EMBL" id="QFCR01000005">
    <property type="protein sequence ID" value="TNK90686.1"/>
    <property type="molecule type" value="Genomic_DNA"/>
</dbReference>
<evidence type="ECO:0000256" key="7">
    <source>
        <dbReference type="SAM" id="Phobius"/>
    </source>
</evidence>
<keyword evidence="6 7" id="KW-0472">Membrane</keyword>
<dbReference type="Gene3D" id="3.30.240.20">
    <property type="entry name" value="bsu07140 like domains"/>
    <property type="match status" value="2"/>
</dbReference>
<evidence type="ECO:0000256" key="3">
    <source>
        <dbReference type="ARBA" id="ARBA00022475"/>
    </source>
</evidence>
<organism evidence="10 11">
    <name type="scientific">Fructilactobacillus sanfranciscensis</name>
    <name type="common">Lactobacillus sanfranciscensis</name>
    <dbReference type="NCBI Taxonomy" id="1625"/>
    <lineage>
        <taxon>Bacteria</taxon>
        <taxon>Bacillati</taxon>
        <taxon>Bacillota</taxon>
        <taxon>Bacilli</taxon>
        <taxon>Lactobacillales</taxon>
        <taxon>Lactobacillaceae</taxon>
        <taxon>Fructilactobacillus</taxon>
    </lineage>
</organism>
<evidence type="ECO:0000259" key="9">
    <source>
        <dbReference type="Pfam" id="PF20730"/>
    </source>
</evidence>
<evidence type="ECO:0000313" key="11">
    <source>
        <dbReference type="Proteomes" id="UP000313312"/>
    </source>
</evidence>
<feature type="transmembrane region" description="Helical" evidence="7">
    <location>
        <begin position="6"/>
        <end position="23"/>
    </location>
</feature>
<evidence type="ECO:0000259" key="8">
    <source>
        <dbReference type="Pfam" id="PF04239"/>
    </source>
</evidence>
<dbReference type="InterPro" id="IPR048454">
    <property type="entry name" value="YetF_N"/>
</dbReference>
<name>A0A5C4TL70_FRUSA</name>
<evidence type="ECO:0008006" key="12">
    <source>
        <dbReference type="Google" id="ProtNLM"/>
    </source>
</evidence>
<reference evidence="10 11" key="1">
    <citation type="submission" date="2018-05" db="EMBL/GenBank/DDBJ databases">
        <title>Lactobacillus sanfranciscensis Ah4 draft denome sequence.</title>
        <authorList>
            <person name="Zhang G."/>
        </authorList>
    </citation>
    <scope>NUCLEOTIDE SEQUENCE [LARGE SCALE GENOMIC DNA]</scope>
    <source>
        <strain evidence="10 11">Ah4</strain>
    </source>
</reference>
<dbReference type="InterPro" id="IPR023090">
    <property type="entry name" value="UPF0702_alpha/beta_dom_sf"/>
</dbReference>
<proteinExistence type="inferred from homology"/>
<dbReference type="Proteomes" id="UP000313312">
    <property type="component" value="Unassembled WGS sequence"/>
</dbReference>
<dbReference type="PANTHER" id="PTHR34582:SF6">
    <property type="entry name" value="UPF0702 TRANSMEMBRANE PROTEIN YCAP"/>
    <property type="match status" value="1"/>
</dbReference>
<keyword evidence="5 7" id="KW-1133">Transmembrane helix</keyword>
<evidence type="ECO:0000256" key="1">
    <source>
        <dbReference type="ARBA" id="ARBA00004651"/>
    </source>
</evidence>
<evidence type="ECO:0000256" key="6">
    <source>
        <dbReference type="ARBA" id="ARBA00023136"/>
    </source>
</evidence>
<comment type="similarity">
    <text evidence="2">Belongs to the UPF0702 family.</text>
</comment>
<evidence type="ECO:0000256" key="2">
    <source>
        <dbReference type="ARBA" id="ARBA00006448"/>
    </source>
</evidence>